<feature type="domain" description="Aspartate/glutamate/uridylate kinase" evidence="5">
    <location>
        <begin position="4"/>
        <end position="290"/>
    </location>
</feature>
<dbReference type="Pfam" id="PF00696">
    <property type="entry name" value="AA_kinase"/>
    <property type="match status" value="1"/>
</dbReference>
<organism evidence="6 7">
    <name type="scientific">Oryzihumus leptocrescens</name>
    <dbReference type="NCBI Taxonomy" id="297536"/>
    <lineage>
        <taxon>Bacteria</taxon>
        <taxon>Bacillati</taxon>
        <taxon>Actinomycetota</taxon>
        <taxon>Actinomycetes</taxon>
        <taxon>Micrococcales</taxon>
        <taxon>Intrasporangiaceae</taxon>
        <taxon>Oryzihumus</taxon>
    </lineage>
</organism>
<dbReference type="AlphaFoldDB" id="A0A542ZL47"/>
<dbReference type="GO" id="GO:0005829">
    <property type="term" value="C:cytosol"/>
    <property type="evidence" value="ECO:0007669"/>
    <property type="project" value="TreeGrafter"/>
</dbReference>
<dbReference type="InterPro" id="IPR003964">
    <property type="entry name" value="Carb_kinase"/>
</dbReference>
<dbReference type="InterPro" id="IPR001048">
    <property type="entry name" value="Asp/Glu/Uridylate_kinase"/>
</dbReference>
<keyword evidence="3 4" id="KW-0418">Kinase</keyword>
<dbReference type="PANTHER" id="PTHR30409">
    <property type="entry name" value="CARBAMATE KINASE"/>
    <property type="match status" value="1"/>
</dbReference>
<evidence type="ECO:0000256" key="4">
    <source>
        <dbReference type="PIRNR" id="PIRNR000723"/>
    </source>
</evidence>
<dbReference type="RefSeq" id="WP_185746151.1">
    <property type="nucleotide sequence ID" value="NZ_BAAAKX010000001.1"/>
</dbReference>
<evidence type="ECO:0000256" key="2">
    <source>
        <dbReference type="ARBA" id="ARBA00022679"/>
    </source>
</evidence>
<dbReference type="PRINTS" id="PR01469">
    <property type="entry name" value="CARBMTKINASE"/>
</dbReference>
<comment type="similarity">
    <text evidence="1 4">Belongs to the carbamate kinase family.</text>
</comment>
<dbReference type="GO" id="GO:0019546">
    <property type="term" value="P:L-arginine deiminase pathway"/>
    <property type="evidence" value="ECO:0007669"/>
    <property type="project" value="TreeGrafter"/>
</dbReference>
<gene>
    <name evidence="6" type="ORF">FB474_2471</name>
</gene>
<dbReference type="CDD" id="cd04235">
    <property type="entry name" value="AAK_CK"/>
    <property type="match status" value="1"/>
</dbReference>
<reference evidence="6 7" key="1">
    <citation type="submission" date="2019-06" db="EMBL/GenBank/DDBJ databases">
        <title>Sequencing the genomes of 1000 actinobacteria strains.</title>
        <authorList>
            <person name="Klenk H.-P."/>
        </authorList>
    </citation>
    <scope>NUCLEOTIDE SEQUENCE [LARGE SCALE GENOMIC DNA]</scope>
    <source>
        <strain evidence="6 7">DSM 18082</strain>
    </source>
</reference>
<keyword evidence="2 4" id="KW-0808">Transferase</keyword>
<protein>
    <recommendedName>
        <fullName evidence="4">Carbamate kinase</fullName>
    </recommendedName>
</protein>
<proteinExistence type="inferred from homology"/>
<dbReference type="GO" id="GO:0008804">
    <property type="term" value="F:carbamate kinase activity"/>
    <property type="evidence" value="ECO:0007669"/>
    <property type="project" value="InterPro"/>
</dbReference>
<dbReference type="PANTHER" id="PTHR30409:SF1">
    <property type="entry name" value="CARBAMATE KINASE-RELATED"/>
    <property type="match status" value="1"/>
</dbReference>
<evidence type="ECO:0000256" key="1">
    <source>
        <dbReference type="ARBA" id="ARBA00011066"/>
    </source>
</evidence>
<evidence type="ECO:0000313" key="6">
    <source>
        <dbReference type="EMBL" id="TQL61066.1"/>
    </source>
</evidence>
<name>A0A542ZL47_9MICO</name>
<evidence type="ECO:0000313" key="7">
    <source>
        <dbReference type="Proteomes" id="UP000319514"/>
    </source>
</evidence>
<dbReference type="InterPro" id="IPR036393">
    <property type="entry name" value="AceGlu_kinase-like_sf"/>
</dbReference>
<comment type="caution">
    <text evidence="6">The sequence shown here is derived from an EMBL/GenBank/DDBJ whole genome shotgun (WGS) entry which is preliminary data.</text>
</comment>
<sequence length="323" mass="33795">MTGIAVVALGGNAIIPAGEAGTYEQQREHADVMAASIRELLDDGWRVVIVHGNGPQVGNLAIQQERARDAVPEMPLFALDAMTQGQLGSLIAISVYRACGGRHPVVGILSHVIVDLADPAFEHPSKPIGPFYSRSEAAGLAATRGWVLVEDSGRGYRRVVPSPQPLGFVEIRALRCLLDAGHVVVADGGGGIPVARRGAVWDGVDAVIDKDYAAAELARQLEADALVLVTGVEAVMVDFGTPTQRRLGRIDVAVAERLLSAGQFPEGSMGPKVRAASRFLRGGGRLAVITTASLAAPTLRARGDDPTAGTRIVAALDREEASA</sequence>
<accession>A0A542ZL47</accession>
<dbReference type="Gene3D" id="3.40.1160.10">
    <property type="entry name" value="Acetylglutamate kinase-like"/>
    <property type="match status" value="1"/>
</dbReference>
<dbReference type="PIRSF" id="PIRSF000723">
    <property type="entry name" value="Carbamate_kin"/>
    <property type="match status" value="1"/>
</dbReference>
<evidence type="ECO:0000256" key="3">
    <source>
        <dbReference type="ARBA" id="ARBA00022777"/>
    </source>
</evidence>
<dbReference type="Proteomes" id="UP000319514">
    <property type="component" value="Unassembled WGS sequence"/>
</dbReference>
<dbReference type="NCBIfam" id="NF009007">
    <property type="entry name" value="PRK12352.1"/>
    <property type="match status" value="1"/>
</dbReference>
<dbReference type="SUPFAM" id="SSF53633">
    <property type="entry name" value="Carbamate kinase-like"/>
    <property type="match status" value="1"/>
</dbReference>
<evidence type="ECO:0000259" key="5">
    <source>
        <dbReference type="Pfam" id="PF00696"/>
    </source>
</evidence>
<keyword evidence="7" id="KW-1185">Reference proteome</keyword>
<dbReference type="EMBL" id="VFOQ01000001">
    <property type="protein sequence ID" value="TQL61066.1"/>
    <property type="molecule type" value="Genomic_DNA"/>
</dbReference>